<reference evidence="2" key="1">
    <citation type="journal article" date="2015" name="Nature">
        <title>Complex archaea that bridge the gap between prokaryotes and eukaryotes.</title>
        <authorList>
            <person name="Spang A."/>
            <person name="Saw J.H."/>
            <person name="Jorgensen S.L."/>
            <person name="Zaremba-Niedzwiedzka K."/>
            <person name="Martijn J."/>
            <person name="Lind A.E."/>
            <person name="van Eijk R."/>
            <person name="Schleper C."/>
            <person name="Guy L."/>
            <person name="Ettema T.J."/>
        </authorList>
    </citation>
    <scope>NUCLEOTIDE SEQUENCE</scope>
</reference>
<comment type="caution">
    <text evidence="2">The sequence shown here is derived from an EMBL/GenBank/DDBJ whole genome shotgun (WGS) entry which is preliminary data.</text>
</comment>
<evidence type="ECO:0000256" key="1">
    <source>
        <dbReference type="SAM" id="Phobius"/>
    </source>
</evidence>
<gene>
    <name evidence="2" type="ORF">LCGC14_2580600</name>
</gene>
<keyword evidence="1" id="KW-0812">Transmembrane</keyword>
<sequence>PLKYLVALLGITTAIVTEKINTVLIMGFGYVIFCFILGYILYKVKYVNAEIEVSNRFNPFVGEMRNSKLFKHKS</sequence>
<dbReference type="EMBL" id="LAZR01043069">
    <property type="protein sequence ID" value="KKL07976.1"/>
    <property type="molecule type" value="Genomic_DNA"/>
</dbReference>
<feature type="transmembrane region" description="Helical" evidence="1">
    <location>
        <begin position="20"/>
        <end position="42"/>
    </location>
</feature>
<organism evidence="2">
    <name type="scientific">marine sediment metagenome</name>
    <dbReference type="NCBI Taxonomy" id="412755"/>
    <lineage>
        <taxon>unclassified sequences</taxon>
        <taxon>metagenomes</taxon>
        <taxon>ecological metagenomes</taxon>
    </lineage>
</organism>
<name>A0A0F9CQM5_9ZZZZ</name>
<proteinExistence type="predicted"/>
<feature type="non-terminal residue" evidence="2">
    <location>
        <position position="1"/>
    </location>
</feature>
<accession>A0A0F9CQM5</accession>
<keyword evidence="1" id="KW-1133">Transmembrane helix</keyword>
<evidence type="ECO:0000313" key="2">
    <source>
        <dbReference type="EMBL" id="KKL07976.1"/>
    </source>
</evidence>
<dbReference type="AlphaFoldDB" id="A0A0F9CQM5"/>
<protein>
    <submittedName>
        <fullName evidence="2">Uncharacterized protein</fullName>
    </submittedName>
</protein>
<keyword evidence="1" id="KW-0472">Membrane</keyword>